<evidence type="ECO:0000313" key="1">
    <source>
        <dbReference type="EMBL" id="MCI82408.1"/>
    </source>
</evidence>
<evidence type="ECO:0000313" key="2">
    <source>
        <dbReference type="Proteomes" id="UP000265520"/>
    </source>
</evidence>
<keyword evidence="2" id="KW-1185">Reference proteome</keyword>
<feature type="non-terminal residue" evidence="1">
    <location>
        <position position="1"/>
    </location>
</feature>
<name>A0A392V287_9FABA</name>
<organism evidence="1 2">
    <name type="scientific">Trifolium medium</name>
    <dbReference type="NCBI Taxonomy" id="97028"/>
    <lineage>
        <taxon>Eukaryota</taxon>
        <taxon>Viridiplantae</taxon>
        <taxon>Streptophyta</taxon>
        <taxon>Embryophyta</taxon>
        <taxon>Tracheophyta</taxon>
        <taxon>Spermatophyta</taxon>
        <taxon>Magnoliopsida</taxon>
        <taxon>eudicotyledons</taxon>
        <taxon>Gunneridae</taxon>
        <taxon>Pentapetalae</taxon>
        <taxon>rosids</taxon>
        <taxon>fabids</taxon>
        <taxon>Fabales</taxon>
        <taxon>Fabaceae</taxon>
        <taxon>Papilionoideae</taxon>
        <taxon>50 kb inversion clade</taxon>
        <taxon>NPAAA clade</taxon>
        <taxon>Hologalegina</taxon>
        <taxon>IRL clade</taxon>
        <taxon>Trifolieae</taxon>
        <taxon>Trifolium</taxon>
    </lineage>
</organism>
<proteinExistence type="predicted"/>
<reference evidence="1 2" key="1">
    <citation type="journal article" date="2018" name="Front. Plant Sci.">
        <title>Red Clover (Trifolium pratense) and Zigzag Clover (T. medium) - A Picture of Genomic Similarities and Differences.</title>
        <authorList>
            <person name="Dluhosova J."/>
            <person name="Istvanek J."/>
            <person name="Nedelnik J."/>
            <person name="Repkova J."/>
        </authorList>
    </citation>
    <scope>NUCLEOTIDE SEQUENCE [LARGE SCALE GENOMIC DNA]</scope>
    <source>
        <strain evidence="2">cv. 10/8</strain>
        <tissue evidence="1">Leaf</tissue>
    </source>
</reference>
<dbReference type="AlphaFoldDB" id="A0A392V287"/>
<dbReference type="EMBL" id="LXQA011042512">
    <property type="protein sequence ID" value="MCI82408.1"/>
    <property type="molecule type" value="Genomic_DNA"/>
</dbReference>
<accession>A0A392V287</accession>
<protein>
    <submittedName>
        <fullName evidence="1">Uncharacterized protein</fullName>
    </submittedName>
</protein>
<dbReference type="Proteomes" id="UP000265520">
    <property type="component" value="Unassembled WGS sequence"/>
</dbReference>
<comment type="caution">
    <text evidence="1">The sequence shown here is derived from an EMBL/GenBank/DDBJ whole genome shotgun (WGS) entry which is preliminary data.</text>
</comment>
<sequence length="41" mass="4658">CYTWYLDDETVVGDSGEMAKALDIIRETGPRLGLVFEYSED</sequence>